<dbReference type="InterPro" id="IPR052655">
    <property type="entry name" value="AKNA_Centrosome-Trans_reg"/>
</dbReference>
<feature type="compositionally biased region" description="Basic and acidic residues" evidence="2">
    <location>
        <begin position="1003"/>
        <end position="1012"/>
    </location>
</feature>
<feature type="compositionally biased region" description="Polar residues" evidence="2">
    <location>
        <begin position="469"/>
        <end position="480"/>
    </location>
</feature>
<accession>A0A8C9RRU4</accession>
<dbReference type="PANTHER" id="PTHR21510">
    <property type="entry name" value="AKNA DOMAIN-CONTAINING PROTEIN"/>
    <property type="match status" value="1"/>
</dbReference>
<feature type="region of interest" description="Disordered" evidence="2">
    <location>
        <begin position="126"/>
        <end position="155"/>
    </location>
</feature>
<feature type="region of interest" description="Disordered" evidence="2">
    <location>
        <begin position="713"/>
        <end position="815"/>
    </location>
</feature>
<feature type="compositionally biased region" description="Basic and acidic residues" evidence="2">
    <location>
        <begin position="1"/>
        <end position="17"/>
    </location>
</feature>
<reference evidence="3 4" key="1">
    <citation type="submission" date="2019-04" db="EMBL/GenBank/DDBJ databases">
        <authorList>
            <consortium name="Wellcome Sanger Institute Data Sharing"/>
        </authorList>
    </citation>
    <scope>NUCLEOTIDE SEQUENCE [LARGE SCALE GENOMIC DNA]</scope>
</reference>
<dbReference type="GO" id="GO:0060234">
    <property type="term" value="P:neuroblast delamination"/>
    <property type="evidence" value="ECO:0007669"/>
    <property type="project" value="TreeGrafter"/>
</dbReference>
<dbReference type="Ensembl" id="ENSSFOT00015019464.2">
    <property type="protein sequence ID" value="ENSSFOP00015019241.1"/>
    <property type="gene ID" value="ENSSFOG00015012387.2"/>
</dbReference>
<feature type="region of interest" description="Disordered" evidence="2">
    <location>
        <begin position="580"/>
        <end position="639"/>
    </location>
</feature>
<evidence type="ECO:0000313" key="4">
    <source>
        <dbReference type="Proteomes" id="UP000694397"/>
    </source>
</evidence>
<evidence type="ECO:0000256" key="2">
    <source>
        <dbReference type="SAM" id="MobiDB-lite"/>
    </source>
</evidence>
<dbReference type="GO" id="GO:0001837">
    <property type="term" value="P:epithelial to mesenchymal transition"/>
    <property type="evidence" value="ECO:0007669"/>
    <property type="project" value="TreeGrafter"/>
</dbReference>
<feature type="compositionally biased region" description="Polar residues" evidence="2">
    <location>
        <begin position="885"/>
        <end position="896"/>
    </location>
</feature>
<dbReference type="Proteomes" id="UP000694397">
    <property type="component" value="Chromosome 6"/>
</dbReference>
<feature type="region of interest" description="Disordered" evidence="2">
    <location>
        <begin position="445"/>
        <end position="488"/>
    </location>
</feature>
<feature type="region of interest" description="Disordered" evidence="2">
    <location>
        <begin position="1152"/>
        <end position="1177"/>
    </location>
</feature>
<dbReference type="GO" id="GO:0005813">
    <property type="term" value="C:centrosome"/>
    <property type="evidence" value="ECO:0007669"/>
    <property type="project" value="TreeGrafter"/>
</dbReference>
<feature type="region of interest" description="Disordered" evidence="2">
    <location>
        <begin position="828"/>
        <end position="896"/>
    </location>
</feature>
<feature type="coiled-coil region" evidence="1">
    <location>
        <begin position="377"/>
        <end position="404"/>
    </location>
</feature>
<reference evidence="3" key="2">
    <citation type="submission" date="2025-08" db="UniProtKB">
        <authorList>
            <consortium name="Ensembl"/>
        </authorList>
    </citation>
    <scope>IDENTIFICATION</scope>
</reference>
<feature type="compositionally biased region" description="Polar residues" evidence="2">
    <location>
        <begin position="929"/>
        <end position="938"/>
    </location>
</feature>
<feature type="region of interest" description="Disordered" evidence="2">
    <location>
        <begin position="1077"/>
        <end position="1098"/>
    </location>
</feature>
<evidence type="ECO:0000313" key="3">
    <source>
        <dbReference type="Ensembl" id="ENSSFOP00015019241.1"/>
    </source>
</evidence>
<feature type="region of interest" description="Disordered" evidence="2">
    <location>
        <begin position="926"/>
        <end position="953"/>
    </location>
</feature>
<feature type="compositionally biased region" description="Polar residues" evidence="2">
    <location>
        <begin position="1088"/>
        <end position="1098"/>
    </location>
</feature>
<feature type="region of interest" description="Disordered" evidence="2">
    <location>
        <begin position="981"/>
        <end position="1063"/>
    </location>
</feature>
<feature type="compositionally biased region" description="Polar residues" evidence="2">
    <location>
        <begin position="852"/>
        <end position="864"/>
    </location>
</feature>
<organism evidence="3 4">
    <name type="scientific">Scleropages formosus</name>
    <name type="common">Asian bonytongue</name>
    <name type="synonym">Osteoglossum formosum</name>
    <dbReference type="NCBI Taxonomy" id="113540"/>
    <lineage>
        <taxon>Eukaryota</taxon>
        <taxon>Metazoa</taxon>
        <taxon>Chordata</taxon>
        <taxon>Craniata</taxon>
        <taxon>Vertebrata</taxon>
        <taxon>Euteleostomi</taxon>
        <taxon>Actinopterygii</taxon>
        <taxon>Neopterygii</taxon>
        <taxon>Teleostei</taxon>
        <taxon>Osteoglossocephala</taxon>
        <taxon>Osteoglossomorpha</taxon>
        <taxon>Osteoglossiformes</taxon>
        <taxon>Osteoglossidae</taxon>
        <taxon>Scleropages</taxon>
    </lineage>
</organism>
<dbReference type="PANTHER" id="PTHR21510:SF15">
    <property type="entry name" value="MICROTUBULE ORGANIZATION PROTEIN AKNA"/>
    <property type="match status" value="1"/>
</dbReference>
<feature type="compositionally biased region" description="Acidic residues" evidence="2">
    <location>
        <begin position="50"/>
        <end position="61"/>
    </location>
</feature>
<proteinExistence type="predicted"/>
<dbReference type="GO" id="GO:0021849">
    <property type="term" value="P:neuroblast division in subventricular zone"/>
    <property type="evidence" value="ECO:0007669"/>
    <property type="project" value="TreeGrafter"/>
</dbReference>
<feature type="region of interest" description="Disordered" evidence="2">
    <location>
        <begin position="1232"/>
        <end position="1253"/>
    </location>
</feature>
<protein>
    <submittedName>
        <fullName evidence="3">AT-hook transcription factor</fullName>
    </submittedName>
</protein>
<feature type="region of interest" description="Disordered" evidence="2">
    <location>
        <begin position="1"/>
        <end position="30"/>
    </location>
</feature>
<keyword evidence="1" id="KW-0175">Coiled coil</keyword>
<sequence>MEKRALRPPSEDSRELEGSWGSRESPVGDEDFCLEMDENGIIGLGEELLWEDGSPDLEEEPWSQAGRDLQEDLSELLGSDSLSASPEELRHTLSLCDLEDMRSGNSVVEHLIGEEEEQSCAICGEQAESPPERDGQLEMSEEELDREGGHRGGIGVWLDLTTPGGEEETMTKGGAALAVAPLEQWEDKSEEVKPQEISRSAWPSNTVVQPVCVVDEYNLLTRASVESQEPRVLYPLASDSKPVEGLRGLCSPTRDSQGHVNPAEAPKKPSKGSPCLDGSRRGQLTHRLPDFSRVEPKVRFPKEVYKPPRSKRPVQGRGSATEMPLVFKSPADIVREVLLSGPDGPPAGPPSLTRSCHPLRAALPQEFRSPQQAHALVHQLQEDYNRLLTKYAEAENTIDRLRLEAKVNLYADPPRPSNPVCSGTISTASSKVMNLAFPQAQKAEFRPTAEPLPPAAFSPEQAGAGHEIPSSQTTPPSRSLSLRDGGQRGHVLSRQAEHFQSRLDSFEDLLRKGKLKLSELIKSLSDLGQEQEALERGYLEARDEHRLLQQQGNESGTFDPDRELEGQIFRSGMRLEELRERVGHGSPEHPLSTALSSPRNGGDPTPLPESPVSPVEGGTVNREVSSVSGESEVEVEPEGEDLPNTFLLPLQLKQERVERDFNTLLDQHQIFKELPRVLDLGQGSAVTDCRAAHAVLPGTNGLDVKHNYAKSVERDQSGNQTPLQGSMAALPDGKPAPTPRKQLKTSLEEPVPNSSRPSGVARVKLHSSSLTSLGESSSSEHQAFKLHHNHGRAPLVDGIVSPETDSGFMGSESSHLTPAVHAPFHQTVRPSDPLAEKGAKSHQSPPEPLSASAPTPTRSQSGTVGLSEHPPLWDQAESRSGLALPSTSSPQHWARSVTSETATCSVSEGEDGRGIGFPSVTGEKLFRQRSPSLSSSRTCIDPFRSGGRGQLPGQRKAIQSLQAEVDRLKESLESSLRHTVAPTIHAGVPHTRNTSLHARSTQHHGDSGQREDAEQEEEELGMRRVERPGPVLRGRSTSTPRRRPEHSTSPDSECARTPTCRAAQGVRRQARTFVTHRGYSSRPEHSVTLPSEDNETNSLENKSLLCPEPWHHPPGKRVPRSSTVSPDAHPCSQHCPLCKGSGQVHRADVNVERDSKTQRVTPHHGQPRNTSRSGSRGWFMNTPLPPAVLSSVPVVQCVPVYPSVLYYASPVLKATPSHAQPVCLPLGESREDTRVRTQGGSRYPRRSHSADAAQLSRSLSQAIEVAANMKITSQCMVHSLTSGLRHQRALTHTSLH</sequence>
<feature type="compositionally biased region" description="Low complexity" evidence="2">
    <location>
        <begin position="767"/>
        <end position="780"/>
    </location>
</feature>
<feature type="region of interest" description="Disordered" evidence="2">
    <location>
        <begin position="50"/>
        <end position="72"/>
    </location>
</feature>
<dbReference type="GeneTree" id="ENSGT00940000154254"/>
<evidence type="ECO:0000256" key="1">
    <source>
        <dbReference type="SAM" id="Coils"/>
    </source>
</evidence>
<feature type="region of interest" description="Disordered" evidence="2">
    <location>
        <begin position="241"/>
        <end position="293"/>
    </location>
</feature>
<name>A0A8C9RRU4_SCLFO</name>
<reference evidence="3" key="3">
    <citation type="submission" date="2025-09" db="UniProtKB">
        <authorList>
            <consortium name="Ensembl"/>
        </authorList>
    </citation>
    <scope>IDENTIFICATION</scope>
</reference>
<gene>
    <name evidence="3" type="primary">akna</name>
</gene>
<keyword evidence="4" id="KW-1185">Reference proteome</keyword>
<dbReference type="OrthoDB" id="10035553at2759"/>